<reference evidence="1 2" key="1">
    <citation type="submission" date="2016-03" db="EMBL/GenBank/DDBJ databases">
        <title>Genome sequence of Rhodococcus kyotonensis KB10.</title>
        <authorList>
            <person name="Jeong H."/>
            <person name="Hong C.E."/>
            <person name="Jo S.H."/>
            <person name="Park J.M."/>
        </authorList>
    </citation>
    <scope>NUCLEOTIDE SEQUENCE [LARGE SCALE GENOMIC DNA]</scope>
    <source>
        <strain evidence="1 2">KB10</strain>
    </source>
</reference>
<name>A0A177YK82_9NOCA</name>
<evidence type="ECO:0000313" key="2">
    <source>
        <dbReference type="Proteomes" id="UP000077519"/>
    </source>
</evidence>
<proteinExistence type="predicted"/>
<gene>
    <name evidence="1" type="ORF">A3K89_18855</name>
</gene>
<accession>A0A177YK82</accession>
<organism evidence="1 2">
    <name type="scientific">Rhodococcoides kyotonense</name>
    <dbReference type="NCBI Taxonomy" id="398843"/>
    <lineage>
        <taxon>Bacteria</taxon>
        <taxon>Bacillati</taxon>
        <taxon>Actinomycetota</taxon>
        <taxon>Actinomycetes</taxon>
        <taxon>Mycobacteriales</taxon>
        <taxon>Nocardiaceae</taxon>
        <taxon>Rhodococcoides</taxon>
    </lineage>
</organism>
<dbReference type="AlphaFoldDB" id="A0A177YK82"/>
<protein>
    <submittedName>
        <fullName evidence="1">Homoserine dehydrogenase</fullName>
    </submittedName>
</protein>
<dbReference type="EMBL" id="LVHI01000007">
    <property type="protein sequence ID" value="OAK55982.1"/>
    <property type="molecule type" value="Genomic_DNA"/>
</dbReference>
<sequence length="106" mass="11889">MEQSFRSPSLHASRFVILVAQFVDRRISADHFSARFRELERSDSGYLDRDVSAIVRKLSVDVGAFRGDVNLLGVDYIDGEQLWRASGEAFRDLLTLQSGLLGREAG</sequence>
<keyword evidence="2" id="KW-1185">Reference proteome</keyword>
<dbReference type="Proteomes" id="UP000077519">
    <property type="component" value="Unassembled WGS sequence"/>
</dbReference>
<comment type="caution">
    <text evidence="1">The sequence shown here is derived from an EMBL/GenBank/DDBJ whole genome shotgun (WGS) entry which is preliminary data.</text>
</comment>
<evidence type="ECO:0000313" key="1">
    <source>
        <dbReference type="EMBL" id="OAK55982.1"/>
    </source>
</evidence>
<dbReference type="RefSeq" id="WP_068423327.1">
    <property type="nucleotide sequence ID" value="NZ_LVHI01000007.1"/>
</dbReference>